<keyword evidence="1" id="KW-0812">Transmembrane</keyword>
<name>A0A2N3MZF0_9PEZI</name>
<accession>A0A2N3MZF0</accession>
<organism evidence="2 3">
    <name type="scientific">Lomentospora prolificans</name>
    <dbReference type="NCBI Taxonomy" id="41688"/>
    <lineage>
        <taxon>Eukaryota</taxon>
        <taxon>Fungi</taxon>
        <taxon>Dikarya</taxon>
        <taxon>Ascomycota</taxon>
        <taxon>Pezizomycotina</taxon>
        <taxon>Sordariomycetes</taxon>
        <taxon>Hypocreomycetidae</taxon>
        <taxon>Microascales</taxon>
        <taxon>Microascaceae</taxon>
        <taxon>Lomentospora</taxon>
    </lineage>
</organism>
<keyword evidence="3" id="KW-1185">Reference proteome</keyword>
<evidence type="ECO:0008006" key="4">
    <source>
        <dbReference type="Google" id="ProtNLM"/>
    </source>
</evidence>
<dbReference type="Pfam" id="PF00378">
    <property type="entry name" value="ECH_1"/>
    <property type="match status" value="1"/>
</dbReference>
<dbReference type="GO" id="GO:0004165">
    <property type="term" value="F:delta(3)-delta(2)-enoyl-CoA isomerase activity"/>
    <property type="evidence" value="ECO:0007669"/>
    <property type="project" value="TreeGrafter"/>
</dbReference>
<dbReference type="CDD" id="cd06558">
    <property type="entry name" value="crotonase-like"/>
    <property type="match status" value="1"/>
</dbReference>
<evidence type="ECO:0000313" key="2">
    <source>
        <dbReference type="EMBL" id="PKS05557.1"/>
    </source>
</evidence>
<feature type="transmembrane region" description="Helical" evidence="1">
    <location>
        <begin position="63"/>
        <end position="85"/>
    </location>
</feature>
<comment type="caution">
    <text evidence="2">The sequence shown here is derived from an EMBL/GenBank/DDBJ whole genome shotgun (WGS) entry which is preliminary data.</text>
</comment>
<reference evidence="2 3" key="1">
    <citation type="journal article" date="2017" name="G3 (Bethesda)">
        <title>First Draft Genome Sequence of the Pathogenic Fungus Lomentospora prolificans (Formerly Scedosporium prolificans).</title>
        <authorList>
            <person name="Luo R."/>
            <person name="Zimin A."/>
            <person name="Workman R."/>
            <person name="Fan Y."/>
            <person name="Pertea G."/>
            <person name="Grossman N."/>
            <person name="Wear M.P."/>
            <person name="Jia B."/>
            <person name="Miller H."/>
            <person name="Casadevall A."/>
            <person name="Timp W."/>
            <person name="Zhang S.X."/>
            <person name="Salzberg S.L."/>
        </authorList>
    </citation>
    <scope>NUCLEOTIDE SEQUENCE [LARGE SCALE GENOMIC DNA]</scope>
    <source>
        <strain evidence="2 3">JHH-5317</strain>
    </source>
</reference>
<proteinExistence type="predicted"/>
<dbReference type="SUPFAM" id="SSF52096">
    <property type="entry name" value="ClpP/crotonase"/>
    <property type="match status" value="1"/>
</dbReference>
<dbReference type="AlphaFoldDB" id="A0A2N3MZF0"/>
<protein>
    <recommendedName>
        <fullName evidence="4">Enoyl-CoA hydratase</fullName>
    </recommendedName>
</protein>
<dbReference type="Gene3D" id="3.90.226.10">
    <property type="entry name" value="2-enoyl-CoA Hydratase, Chain A, domain 1"/>
    <property type="match status" value="1"/>
</dbReference>
<gene>
    <name evidence="2" type="ORF">jhhlp_008074</name>
</gene>
<dbReference type="InterPro" id="IPR001753">
    <property type="entry name" value="Enoyl-CoA_hydra/iso"/>
</dbReference>
<evidence type="ECO:0000313" key="3">
    <source>
        <dbReference type="Proteomes" id="UP000233524"/>
    </source>
</evidence>
<dbReference type="VEuPathDB" id="FungiDB:jhhlp_008074"/>
<dbReference type="PANTHER" id="PTHR11941">
    <property type="entry name" value="ENOYL-COA HYDRATASE-RELATED"/>
    <property type="match status" value="1"/>
</dbReference>
<dbReference type="OrthoDB" id="1696280at2759"/>
<dbReference type="GO" id="GO:0006635">
    <property type="term" value="P:fatty acid beta-oxidation"/>
    <property type="evidence" value="ECO:0007669"/>
    <property type="project" value="TreeGrafter"/>
</dbReference>
<sequence>MSRSGADDTALDTLQSTQPPGVLITTSALPKFYSNGLDLSHASSTPTFWTDALYPLWRKLLSFPMPTVALLNGHAFAAGLMLAMFHDYRIMNPQKGFVCLNEVDFGALLKAPMSSIFREKVPAATYRGLVLEGKRFTGPEALEGGIVDGLGGLEAALELVQKKKILEKGQSGVYGMLKVEMYRETWSYLTDEGFAVEDKKEKELLLRDDEEKERMSRKKVARL</sequence>
<keyword evidence="1" id="KW-0472">Membrane</keyword>
<dbReference type="STRING" id="41688.A0A2N3MZF0"/>
<dbReference type="PANTHER" id="PTHR11941:SF75">
    <property type="entry name" value="ENOYL-COA HYDRATASE_ISOMERASE FAMILY PROTEIN"/>
    <property type="match status" value="1"/>
</dbReference>
<keyword evidence="1" id="KW-1133">Transmembrane helix</keyword>
<dbReference type="Proteomes" id="UP000233524">
    <property type="component" value="Unassembled WGS sequence"/>
</dbReference>
<dbReference type="InParanoid" id="A0A2N3MZF0"/>
<evidence type="ECO:0000256" key="1">
    <source>
        <dbReference type="SAM" id="Phobius"/>
    </source>
</evidence>
<dbReference type="EMBL" id="NLAX01001584">
    <property type="protein sequence ID" value="PKS05557.1"/>
    <property type="molecule type" value="Genomic_DNA"/>
</dbReference>
<dbReference type="InterPro" id="IPR029045">
    <property type="entry name" value="ClpP/crotonase-like_dom_sf"/>
</dbReference>
<dbReference type="GO" id="GO:0005777">
    <property type="term" value="C:peroxisome"/>
    <property type="evidence" value="ECO:0007669"/>
    <property type="project" value="TreeGrafter"/>
</dbReference>